<dbReference type="EMBL" id="JBHSSA010000029">
    <property type="protein sequence ID" value="MFC6253520.1"/>
    <property type="molecule type" value="Genomic_DNA"/>
</dbReference>
<keyword evidence="3" id="KW-1185">Reference proteome</keyword>
<reference evidence="3" key="1">
    <citation type="journal article" date="2019" name="Int. J. Syst. Evol. Microbiol.">
        <title>The Global Catalogue of Microorganisms (GCM) 10K type strain sequencing project: providing services to taxonomists for standard genome sequencing and annotation.</title>
        <authorList>
            <consortium name="The Broad Institute Genomics Platform"/>
            <consortium name="The Broad Institute Genome Sequencing Center for Infectious Disease"/>
            <person name="Wu L."/>
            <person name="Ma J."/>
        </authorList>
    </citation>
    <scope>NUCLEOTIDE SEQUENCE [LARGE SCALE GENOMIC DNA]</scope>
    <source>
        <strain evidence="3">CCM 8950</strain>
    </source>
</reference>
<feature type="chain" id="PRO_5045692956" evidence="1">
    <location>
        <begin position="31"/>
        <end position="136"/>
    </location>
</feature>
<organism evidence="2 3">
    <name type="scientific">Secundilactobacillus hailunensis</name>
    <dbReference type="NCBI Taxonomy" id="2559923"/>
    <lineage>
        <taxon>Bacteria</taxon>
        <taxon>Bacillati</taxon>
        <taxon>Bacillota</taxon>
        <taxon>Bacilli</taxon>
        <taxon>Lactobacillales</taxon>
        <taxon>Lactobacillaceae</taxon>
        <taxon>Secundilactobacillus</taxon>
    </lineage>
</organism>
<evidence type="ECO:0000313" key="3">
    <source>
        <dbReference type="Proteomes" id="UP001596190"/>
    </source>
</evidence>
<accession>A0ABW1T7M1</accession>
<sequence length="136" mass="15036">MNKPFKLSMGLVVLACIVTVLLFGQNQASAALNRKTSALKQADRTSASTRRVALTPTHQLHVVVTAYDKNQNISHHKYSYQLFRNGKSVRTISFTNGHTTRAIKAKPGNYSVHVYSHHKNVTFSGGVSTSDQPHFV</sequence>
<name>A0ABW1T7M1_9LACO</name>
<protein>
    <submittedName>
        <fullName evidence="2">Uncharacterized protein</fullName>
    </submittedName>
</protein>
<evidence type="ECO:0000313" key="2">
    <source>
        <dbReference type="EMBL" id="MFC6253520.1"/>
    </source>
</evidence>
<dbReference type="RefSeq" id="WP_137630389.1">
    <property type="nucleotide sequence ID" value="NZ_BJDO01000007.1"/>
</dbReference>
<proteinExistence type="predicted"/>
<evidence type="ECO:0000256" key="1">
    <source>
        <dbReference type="SAM" id="SignalP"/>
    </source>
</evidence>
<gene>
    <name evidence="2" type="ORF">ACFP1H_02745</name>
</gene>
<comment type="caution">
    <text evidence="2">The sequence shown here is derived from an EMBL/GenBank/DDBJ whole genome shotgun (WGS) entry which is preliminary data.</text>
</comment>
<dbReference type="Proteomes" id="UP001596190">
    <property type="component" value="Unassembled WGS sequence"/>
</dbReference>
<feature type="signal peptide" evidence="1">
    <location>
        <begin position="1"/>
        <end position="30"/>
    </location>
</feature>
<keyword evidence="1" id="KW-0732">Signal</keyword>